<protein>
    <submittedName>
        <fullName evidence="1">Uncharacterized protein</fullName>
    </submittedName>
</protein>
<reference evidence="1" key="2">
    <citation type="journal article" date="2015" name="Data Brief">
        <title>Shoot transcriptome of the giant reed, Arundo donax.</title>
        <authorList>
            <person name="Barrero R.A."/>
            <person name="Guerrero F.D."/>
            <person name="Moolhuijzen P."/>
            <person name="Goolsby J.A."/>
            <person name="Tidwell J."/>
            <person name="Bellgard S.E."/>
            <person name="Bellgard M.I."/>
        </authorList>
    </citation>
    <scope>NUCLEOTIDE SEQUENCE</scope>
    <source>
        <tissue evidence="1">Shoot tissue taken approximately 20 cm above the soil surface</tissue>
    </source>
</reference>
<dbReference type="AlphaFoldDB" id="A0A0A9AUF7"/>
<dbReference type="EMBL" id="GBRH01245360">
    <property type="protein sequence ID" value="JAD52535.1"/>
    <property type="molecule type" value="Transcribed_RNA"/>
</dbReference>
<sequence>MRQNVQNGLSCHSRGEEKVKLQVQRCYPRTWQPPS</sequence>
<name>A0A0A9AUF7_ARUDO</name>
<proteinExistence type="predicted"/>
<accession>A0A0A9AUF7</accession>
<reference evidence="1" key="1">
    <citation type="submission" date="2014-09" db="EMBL/GenBank/DDBJ databases">
        <authorList>
            <person name="Magalhaes I.L.F."/>
            <person name="Oliveira U."/>
            <person name="Santos F.R."/>
            <person name="Vidigal T.H.D.A."/>
            <person name="Brescovit A.D."/>
            <person name="Santos A.J."/>
        </authorList>
    </citation>
    <scope>NUCLEOTIDE SEQUENCE</scope>
    <source>
        <tissue evidence="1">Shoot tissue taken approximately 20 cm above the soil surface</tissue>
    </source>
</reference>
<evidence type="ECO:0000313" key="1">
    <source>
        <dbReference type="EMBL" id="JAD52535.1"/>
    </source>
</evidence>
<organism evidence="1">
    <name type="scientific">Arundo donax</name>
    <name type="common">Giant reed</name>
    <name type="synonym">Donax arundinaceus</name>
    <dbReference type="NCBI Taxonomy" id="35708"/>
    <lineage>
        <taxon>Eukaryota</taxon>
        <taxon>Viridiplantae</taxon>
        <taxon>Streptophyta</taxon>
        <taxon>Embryophyta</taxon>
        <taxon>Tracheophyta</taxon>
        <taxon>Spermatophyta</taxon>
        <taxon>Magnoliopsida</taxon>
        <taxon>Liliopsida</taxon>
        <taxon>Poales</taxon>
        <taxon>Poaceae</taxon>
        <taxon>PACMAD clade</taxon>
        <taxon>Arundinoideae</taxon>
        <taxon>Arundineae</taxon>
        <taxon>Arundo</taxon>
    </lineage>
</organism>